<dbReference type="Proteomes" id="UP000494106">
    <property type="component" value="Unassembled WGS sequence"/>
</dbReference>
<comment type="caution">
    <text evidence="2">The sequence shown here is derived from an EMBL/GenBank/DDBJ whole genome shotgun (WGS) entry which is preliminary data.</text>
</comment>
<feature type="chain" id="PRO_5035883124" description="Glycine-rich protein" evidence="1">
    <location>
        <begin position="22"/>
        <end position="107"/>
    </location>
</feature>
<accession>A0A8S0ZNV8</accession>
<evidence type="ECO:0000313" key="2">
    <source>
        <dbReference type="EMBL" id="CAB3234308.1"/>
    </source>
</evidence>
<evidence type="ECO:0008006" key="4">
    <source>
        <dbReference type="Google" id="ProtNLM"/>
    </source>
</evidence>
<evidence type="ECO:0000313" key="3">
    <source>
        <dbReference type="Proteomes" id="UP000494106"/>
    </source>
</evidence>
<organism evidence="2 3">
    <name type="scientific">Arctia plantaginis</name>
    <name type="common">Wood tiger moth</name>
    <name type="synonym">Phalaena plantaginis</name>
    <dbReference type="NCBI Taxonomy" id="874455"/>
    <lineage>
        <taxon>Eukaryota</taxon>
        <taxon>Metazoa</taxon>
        <taxon>Ecdysozoa</taxon>
        <taxon>Arthropoda</taxon>
        <taxon>Hexapoda</taxon>
        <taxon>Insecta</taxon>
        <taxon>Pterygota</taxon>
        <taxon>Neoptera</taxon>
        <taxon>Endopterygota</taxon>
        <taxon>Lepidoptera</taxon>
        <taxon>Glossata</taxon>
        <taxon>Ditrysia</taxon>
        <taxon>Noctuoidea</taxon>
        <taxon>Erebidae</taxon>
        <taxon>Arctiinae</taxon>
        <taxon>Arctia</taxon>
    </lineage>
</organism>
<reference evidence="2 3" key="1">
    <citation type="submission" date="2020-04" db="EMBL/GenBank/DDBJ databases">
        <authorList>
            <person name="Wallbank WR R."/>
            <person name="Pardo Diaz C."/>
            <person name="Kozak K."/>
            <person name="Martin S."/>
            <person name="Jiggins C."/>
            <person name="Moest M."/>
            <person name="Warren A I."/>
            <person name="Byers J.R.P. K."/>
            <person name="Montejo-Kovacevich G."/>
            <person name="Yen C E."/>
        </authorList>
    </citation>
    <scope>NUCLEOTIDE SEQUENCE [LARGE SCALE GENOMIC DNA]</scope>
</reference>
<sequence length="107" mass="11830">MACKIALFSIALFLLITLSYAAPAEEKPAEALETQPAGDDLAVDDKEDLKTAASHWGGYGHYGGHFGGHYPHYGYWGYPSYSYGYGYGWPYGIYGGYGGYGHHGYWW</sequence>
<dbReference type="AlphaFoldDB" id="A0A8S0ZNV8"/>
<proteinExistence type="predicted"/>
<protein>
    <recommendedName>
        <fullName evidence="4">Glycine-rich protein</fullName>
    </recommendedName>
</protein>
<feature type="signal peptide" evidence="1">
    <location>
        <begin position="1"/>
        <end position="21"/>
    </location>
</feature>
<keyword evidence="3" id="KW-1185">Reference proteome</keyword>
<evidence type="ECO:0000256" key="1">
    <source>
        <dbReference type="SAM" id="SignalP"/>
    </source>
</evidence>
<keyword evidence="1" id="KW-0732">Signal</keyword>
<name>A0A8S0ZNV8_ARCPL</name>
<dbReference type="EMBL" id="CADEBC010000481">
    <property type="protein sequence ID" value="CAB3234308.1"/>
    <property type="molecule type" value="Genomic_DNA"/>
</dbReference>
<gene>
    <name evidence="2" type="ORF">APLA_LOCUS5567</name>
</gene>